<dbReference type="PANTHER" id="PTHR13710:SF152">
    <property type="entry name" value="ATP-DEPENDENT DNA HELICASE Q5"/>
    <property type="match status" value="1"/>
</dbReference>
<dbReference type="SMART" id="SM00490">
    <property type="entry name" value="HELICc"/>
    <property type="match status" value="1"/>
</dbReference>
<accession>A0A9P0MS90</accession>
<dbReference type="Pfam" id="PF16124">
    <property type="entry name" value="RecQ_Zn_bind"/>
    <property type="match status" value="1"/>
</dbReference>
<dbReference type="EC" id="5.6.2.4" evidence="13"/>
<dbReference type="GO" id="GO:0009378">
    <property type="term" value="F:four-way junction helicase activity"/>
    <property type="evidence" value="ECO:0007669"/>
    <property type="project" value="TreeGrafter"/>
</dbReference>
<protein>
    <recommendedName>
        <fullName evidence="13">ATP-dependent DNA helicase</fullName>
        <ecNumber evidence="13">5.6.2.4</ecNumber>
    </recommendedName>
</protein>
<dbReference type="EMBL" id="OV725081">
    <property type="protein sequence ID" value="CAH1403089.1"/>
    <property type="molecule type" value="Genomic_DNA"/>
</dbReference>
<dbReference type="FunFam" id="3.40.50.300:FF:000444">
    <property type="entry name" value="ATP-dependent DNA helicase"/>
    <property type="match status" value="1"/>
</dbReference>
<evidence type="ECO:0000256" key="10">
    <source>
        <dbReference type="ARBA" id="ARBA00023242"/>
    </source>
</evidence>
<organism evidence="17 18">
    <name type="scientific">Nezara viridula</name>
    <name type="common">Southern green stink bug</name>
    <name type="synonym">Cimex viridulus</name>
    <dbReference type="NCBI Taxonomy" id="85310"/>
    <lineage>
        <taxon>Eukaryota</taxon>
        <taxon>Metazoa</taxon>
        <taxon>Ecdysozoa</taxon>
        <taxon>Arthropoda</taxon>
        <taxon>Hexapoda</taxon>
        <taxon>Insecta</taxon>
        <taxon>Pterygota</taxon>
        <taxon>Neoptera</taxon>
        <taxon>Paraneoptera</taxon>
        <taxon>Hemiptera</taxon>
        <taxon>Heteroptera</taxon>
        <taxon>Panheteroptera</taxon>
        <taxon>Pentatomomorpha</taxon>
        <taxon>Pentatomoidea</taxon>
        <taxon>Pentatomidae</taxon>
        <taxon>Pentatominae</taxon>
        <taxon>Nezara</taxon>
    </lineage>
</organism>
<feature type="domain" description="Helicase ATP-binding" evidence="15">
    <location>
        <begin position="49"/>
        <end position="224"/>
    </location>
</feature>
<evidence type="ECO:0000256" key="14">
    <source>
        <dbReference type="SAM" id="MobiDB-lite"/>
    </source>
</evidence>
<name>A0A9P0MS90_NEZVI</name>
<proteinExistence type="inferred from homology"/>
<feature type="region of interest" description="Disordered" evidence="14">
    <location>
        <begin position="887"/>
        <end position="912"/>
    </location>
</feature>
<feature type="compositionally biased region" description="Polar residues" evidence="14">
    <location>
        <begin position="898"/>
        <end position="907"/>
    </location>
</feature>
<evidence type="ECO:0000313" key="18">
    <source>
        <dbReference type="Proteomes" id="UP001152798"/>
    </source>
</evidence>
<gene>
    <name evidence="17" type="ORF">NEZAVI_LOCUS11757</name>
</gene>
<dbReference type="InterPro" id="IPR011545">
    <property type="entry name" value="DEAD/DEAH_box_helicase_dom"/>
</dbReference>
<dbReference type="GO" id="GO:0046872">
    <property type="term" value="F:metal ion binding"/>
    <property type="evidence" value="ECO:0007669"/>
    <property type="project" value="UniProtKB-KW"/>
</dbReference>
<dbReference type="GO" id="GO:0005694">
    <property type="term" value="C:chromosome"/>
    <property type="evidence" value="ECO:0007669"/>
    <property type="project" value="InterPro"/>
</dbReference>
<evidence type="ECO:0000313" key="17">
    <source>
        <dbReference type="EMBL" id="CAH1403089.1"/>
    </source>
</evidence>
<dbReference type="InterPro" id="IPR014001">
    <property type="entry name" value="Helicase_ATP-bd"/>
</dbReference>
<dbReference type="InterPro" id="IPR027417">
    <property type="entry name" value="P-loop_NTPase"/>
</dbReference>
<dbReference type="Proteomes" id="UP001152798">
    <property type="component" value="Chromosome 5"/>
</dbReference>
<evidence type="ECO:0000256" key="2">
    <source>
        <dbReference type="ARBA" id="ARBA00005446"/>
    </source>
</evidence>
<comment type="catalytic activity">
    <reaction evidence="11 13">
        <text>Couples ATP hydrolysis with the unwinding of duplex DNA by translocating in the 3'-5' direction.</text>
        <dbReference type="EC" id="5.6.2.4"/>
    </reaction>
</comment>
<feature type="region of interest" description="Disordered" evidence="14">
    <location>
        <begin position="674"/>
        <end position="764"/>
    </location>
</feature>
<dbReference type="GO" id="GO:0043138">
    <property type="term" value="F:3'-5' DNA helicase activity"/>
    <property type="evidence" value="ECO:0007669"/>
    <property type="project" value="UniProtKB-EC"/>
</dbReference>
<dbReference type="Gene3D" id="6.10.250.3140">
    <property type="match status" value="1"/>
</dbReference>
<keyword evidence="6 13" id="KW-0347">Helicase</keyword>
<dbReference type="AlphaFoldDB" id="A0A9P0MS90"/>
<feature type="compositionally biased region" description="Low complexity" evidence="14">
    <location>
        <begin position="683"/>
        <end position="692"/>
    </location>
</feature>
<feature type="compositionally biased region" description="Basic and acidic residues" evidence="14">
    <location>
        <begin position="717"/>
        <end position="730"/>
    </location>
</feature>
<dbReference type="InterPro" id="IPR032284">
    <property type="entry name" value="RecQ_Zn-bd"/>
</dbReference>
<evidence type="ECO:0000259" key="15">
    <source>
        <dbReference type="PROSITE" id="PS51192"/>
    </source>
</evidence>
<sequence length="996" mass="113440">MDNMSPEDSKGPLNPVTSKNLESSHLFSCLKKYFGFSSFKSDLQRKAIEKILSRKSDVFISMPTGSGKSLCFQLPALMCENKVTIVFSPLLALMKDQIDALRKLKINAETINSRMSASERQRVITDLKYVKPNTRLLYVTPEQAATSTFREILYLLYRHNKLAYIVVDEAHCVSQWGHDFRPDYLKLGNLRTSLPDIPWIALTATASSTVVSDIQTQLKLVQPISSFKTPVFRSNLFYDVVYDDLLEDSFEHLKDFIKNILDDEPEKKKSERGCGIIYCRTRELTEEVATVLSMKGVPTVSYHAGLKDKDRITVQESWTQGDFPVISATVSFGMGVDKATVRFVVHWGIASSVPAYYQESGRAGRDGLPAHCRIYHSRASRKALDFILKSECSKAKTKDKQAMALAAHRSFEKMVEYCETLRCRHWTFALYFGDEKPKCIKQCDVCADHKNVENLLTNFHHIGDNKTLAITSAEYEKNFNDLYEDGRRGLKNNYDEYYRESNEDSDGRDEVREKKDTELLNLIKKQFSLRRKSKDDEDSSASIGNDIVKAPGATECKVPGLKLNVRENYVNFFKDLLNKNLDKCNIVDPPKNSIEEDDVKTISADLEYNVFTSSKSITVYRRNISKLFADIRKCTDGMTLYSNLKDFERDINSLGLSKMLDHIKVENKKRMSIIDVSDTMKQEQSSTKSSLSSEEDSEMEKHDNSESSEKYSSSIEIENKDVEDSHETKGIKRFSTSDENELRKPLSCPAVSEKYSPRIDDDSEPEVENQHLKFLIHPKLLKNNVSREYTSNEDSLDKKVSNNLNESVETTNIYNEFLKVNNQTILDFSFDANQVSDTTSASSEPQIVPPPVVSEVNSSNDFKISAPNGAVHNVTLKRKYDDLFGSSPDHSTKKVTKKMQNQETISKQKLAEAASRGRYREKKVVSDTVVKHLMPYYKAKKICSRDTFKLLARKIVHKLVSDQAELGEKEIKNYVVKIYKTGLFNKNSDELENTVI</sequence>
<dbReference type="InterPro" id="IPR004589">
    <property type="entry name" value="DNA_helicase_ATP-dep_RecQ"/>
</dbReference>
<dbReference type="SMART" id="SM00487">
    <property type="entry name" value="DEXDc"/>
    <property type="match status" value="1"/>
</dbReference>
<keyword evidence="3" id="KW-0479">Metal-binding</keyword>
<keyword evidence="10 13" id="KW-0539">Nucleus</keyword>
<evidence type="ECO:0000256" key="12">
    <source>
        <dbReference type="ARBA" id="ARBA00049360"/>
    </source>
</evidence>
<dbReference type="PROSITE" id="PS51194">
    <property type="entry name" value="HELICASE_CTER"/>
    <property type="match status" value="1"/>
</dbReference>
<keyword evidence="8" id="KW-0238">DNA-binding</keyword>
<dbReference type="GO" id="GO:0005737">
    <property type="term" value="C:cytoplasm"/>
    <property type="evidence" value="ECO:0007669"/>
    <property type="project" value="TreeGrafter"/>
</dbReference>
<dbReference type="GO" id="GO:0006355">
    <property type="term" value="P:regulation of DNA-templated transcription"/>
    <property type="evidence" value="ECO:0007669"/>
    <property type="project" value="InterPro"/>
</dbReference>
<dbReference type="GO" id="GO:0016787">
    <property type="term" value="F:hydrolase activity"/>
    <property type="evidence" value="ECO:0007669"/>
    <property type="project" value="UniProtKB-KW"/>
</dbReference>
<keyword evidence="7 13" id="KW-0067">ATP-binding</keyword>
<evidence type="ECO:0000256" key="13">
    <source>
        <dbReference type="RuleBase" id="RU364117"/>
    </source>
</evidence>
<dbReference type="Gene3D" id="3.40.50.300">
    <property type="entry name" value="P-loop containing nucleotide triphosphate hydrolases"/>
    <property type="match status" value="2"/>
</dbReference>
<evidence type="ECO:0000256" key="6">
    <source>
        <dbReference type="ARBA" id="ARBA00022806"/>
    </source>
</evidence>
<evidence type="ECO:0000256" key="4">
    <source>
        <dbReference type="ARBA" id="ARBA00022741"/>
    </source>
</evidence>
<reference evidence="17" key="1">
    <citation type="submission" date="2022-01" db="EMBL/GenBank/DDBJ databases">
        <authorList>
            <person name="King R."/>
        </authorList>
    </citation>
    <scope>NUCLEOTIDE SEQUENCE</scope>
</reference>
<evidence type="ECO:0000259" key="16">
    <source>
        <dbReference type="PROSITE" id="PS51194"/>
    </source>
</evidence>
<evidence type="ECO:0000256" key="5">
    <source>
        <dbReference type="ARBA" id="ARBA00022801"/>
    </source>
</evidence>
<dbReference type="Pfam" id="PF00271">
    <property type="entry name" value="Helicase_C"/>
    <property type="match status" value="1"/>
</dbReference>
<keyword evidence="5 13" id="KW-0378">Hydrolase</keyword>
<dbReference type="Pfam" id="PF08236">
    <property type="entry name" value="SRI"/>
    <property type="match status" value="1"/>
</dbReference>
<comment type="subcellular location">
    <subcellularLocation>
        <location evidence="1 13">Nucleus</location>
    </subcellularLocation>
</comment>
<feature type="domain" description="Helicase C-terminal" evidence="16">
    <location>
        <begin position="252"/>
        <end position="403"/>
    </location>
</feature>
<dbReference type="InterPro" id="IPR001650">
    <property type="entry name" value="Helicase_C-like"/>
</dbReference>
<keyword evidence="4 13" id="KW-0547">Nucleotide-binding</keyword>
<dbReference type="GO" id="GO:0005524">
    <property type="term" value="F:ATP binding"/>
    <property type="evidence" value="ECO:0007669"/>
    <property type="project" value="UniProtKB-KW"/>
</dbReference>
<dbReference type="PANTHER" id="PTHR13710">
    <property type="entry name" value="DNA HELICASE RECQ FAMILY MEMBER"/>
    <property type="match status" value="1"/>
</dbReference>
<dbReference type="InterPro" id="IPR002464">
    <property type="entry name" value="DNA/RNA_helicase_DEAH_CS"/>
</dbReference>
<evidence type="ECO:0000256" key="7">
    <source>
        <dbReference type="ARBA" id="ARBA00022840"/>
    </source>
</evidence>
<evidence type="ECO:0000256" key="9">
    <source>
        <dbReference type="ARBA" id="ARBA00023235"/>
    </source>
</evidence>
<evidence type="ECO:0000256" key="3">
    <source>
        <dbReference type="ARBA" id="ARBA00022723"/>
    </source>
</evidence>
<dbReference type="NCBIfam" id="TIGR00614">
    <property type="entry name" value="recQ_fam"/>
    <property type="match status" value="1"/>
</dbReference>
<keyword evidence="9" id="KW-0413">Isomerase</keyword>
<evidence type="ECO:0000256" key="1">
    <source>
        <dbReference type="ARBA" id="ARBA00004123"/>
    </source>
</evidence>
<dbReference type="InterPro" id="IPR013257">
    <property type="entry name" value="SRI"/>
</dbReference>
<keyword evidence="18" id="KW-1185">Reference proteome</keyword>
<dbReference type="PROSITE" id="PS00690">
    <property type="entry name" value="DEAH_ATP_HELICASE"/>
    <property type="match status" value="1"/>
</dbReference>
<dbReference type="OrthoDB" id="10261556at2759"/>
<feature type="compositionally biased region" description="Basic and acidic residues" evidence="14">
    <location>
        <begin position="699"/>
        <end position="709"/>
    </location>
</feature>
<dbReference type="PROSITE" id="PS51192">
    <property type="entry name" value="HELICASE_ATP_BIND_1"/>
    <property type="match status" value="1"/>
</dbReference>
<dbReference type="GO" id="GO:0005634">
    <property type="term" value="C:nucleus"/>
    <property type="evidence" value="ECO:0007669"/>
    <property type="project" value="UniProtKB-SubCell"/>
</dbReference>
<evidence type="ECO:0000256" key="8">
    <source>
        <dbReference type="ARBA" id="ARBA00023125"/>
    </source>
</evidence>
<dbReference type="GO" id="GO:0003677">
    <property type="term" value="F:DNA binding"/>
    <property type="evidence" value="ECO:0007669"/>
    <property type="project" value="UniProtKB-KW"/>
</dbReference>
<comment type="similarity">
    <text evidence="2 13">Belongs to the helicase family. RecQ subfamily.</text>
</comment>
<dbReference type="GO" id="GO:0000724">
    <property type="term" value="P:double-strand break repair via homologous recombination"/>
    <property type="evidence" value="ECO:0007669"/>
    <property type="project" value="TreeGrafter"/>
</dbReference>
<dbReference type="SUPFAM" id="SSF52540">
    <property type="entry name" value="P-loop containing nucleoside triphosphate hydrolases"/>
    <property type="match status" value="1"/>
</dbReference>
<evidence type="ECO:0000256" key="11">
    <source>
        <dbReference type="ARBA" id="ARBA00034617"/>
    </source>
</evidence>
<dbReference type="Pfam" id="PF00270">
    <property type="entry name" value="DEAD"/>
    <property type="match status" value="1"/>
</dbReference>
<comment type="catalytic activity">
    <reaction evidence="12 13">
        <text>ATP + H2O = ADP + phosphate + H(+)</text>
        <dbReference type="Rhea" id="RHEA:13065"/>
        <dbReference type="ChEBI" id="CHEBI:15377"/>
        <dbReference type="ChEBI" id="CHEBI:15378"/>
        <dbReference type="ChEBI" id="CHEBI:30616"/>
        <dbReference type="ChEBI" id="CHEBI:43474"/>
        <dbReference type="ChEBI" id="CHEBI:456216"/>
    </reaction>
</comment>